<evidence type="ECO:0000313" key="7">
    <source>
        <dbReference type="EMBL" id="MBO1108422.1"/>
    </source>
</evidence>
<keyword evidence="5" id="KW-0676">Redox-active center</keyword>
<accession>A0A8I1W5U7</accession>
<dbReference type="GO" id="GO:0005737">
    <property type="term" value="C:cytoplasm"/>
    <property type="evidence" value="ECO:0007669"/>
    <property type="project" value="TreeGrafter"/>
</dbReference>
<evidence type="ECO:0000256" key="1">
    <source>
        <dbReference type="ARBA" id="ARBA00008987"/>
    </source>
</evidence>
<proteinExistence type="inferred from homology"/>
<reference evidence="7" key="1">
    <citation type="submission" date="2021-03" db="EMBL/GenBank/DDBJ databases">
        <title>Plesiomonas shigelloides zfcc0051, isolated from zebrafish feces.</title>
        <authorList>
            <person name="Vanderhoek Z."/>
            <person name="Gaulke C."/>
        </authorList>
    </citation>
    <scope>NUCLEOTIDE SEQUENCE</scope>
    <source>
        <strain evidence="7">Zfcc0051</strain>
    </source>
</reference>
<dbReference type="Proteomes" id="UP000664658">
    <property type="component" value="Unassembled WGS sequence"/>
</dbReference>
<evidence type="ECO:0000256" key="4">
    <source>
        <dbReference type="ARBA" id="ARBA00023157"/>
    </source>
</evidence>
<dbReference type="PANTHER" id="PTHR45663">
    <property type="entry name" value="GEO12009P1"/>
    <property type="match status" value="1"/>
</dbReference>
<name>A0A8I1W5U7_PLESH</name>
<dbReference type="FunFam" id="3.40.30.10:FF:000001">
    <property type="entry name" value="Thioredoxin"/>
    <property type="match status" value="1"/>
</dbReference>
<organism evidence="7 8">
    <name type="scientific">Plesiomonas shigelloides</name>
    <name type="common">Aeromonas shigelloides</name>
    <dbReference type="NCBI Taxonomy" id="703"/>
    <lineage>
        <taxon>Bacteria</taxon>
        <taxon>Pseudomonadati</taxon>
        <taxon>Pseudomonadota</taxon>
        <taxon>Gammaproteobacteria</taxon>
        <taxon>Enterobacterales</taxon>
        <taxon>Enterobacteriaceae</taxon>
        <taxon>Plesiomonas</taxon>
    </lineage>
</organism>
<dbReference type="SUPFAM" id="SSF52833">
    <property type="entry name" value="Thioredoxin-like"/>
    <property type="match status" value="1"/>
</dbReference>
<dbReference type="Gene3D" id="3.40.30.10">
    <property type="entry name" value="Glutaredoxin"/>
    <property type="match status" value="1"/>
</dbReference>
<dbReference type="Pfam" id="PF00085">
    <property type="entry name" value="Thioredoxin"/>
    <property type="match status" value="1"/>
</dbReference>
<evidence type="ECO:0000313" key="8">
    <source>
        <dbReference type="Proteomes" id="UP000664658"/>
    </source>
</evidence>
<dbReference type="InterPro" id="IPR011990">
    <property type="entry name" value="TPR-like_helical_dom_sf"/>
</dbReference>
<sequence>MENNYIIDVTDANLRDILERAQHTPVVFDFWAEWCSHCKSLMPILEKLAHEYQGQFILAKVDCDQQPAVASQFGIRSLPTVYMFKNGEPVDGFQGAIPESEIREKLLQLLPQQDELKLEQAIQLLGEGKHQEALPVLKEALELSGNASDIALLLAETYIVLNKMDDAEGLLNQIPLQDRDSRWQGLTAQIELARQAADTPEIQQLQQAMQQEPDNAELAVKLALQWHQVGRNEEALSLLMGFLRRDLGAANGGARKTLTDIIAALGNGDPLAGQYRRQLYSLLY</sequence>
<keyword evidence="3" id="KW-0249">Electron transport</keyword>
<evidence type="ECO:0000256" key="5">
    <source>
        <dbReference type="ARBA" id="ARBA00023284"/>
    </source>
</evidence>
<feature type="domain" description="Thioredoxin" evidence="6">
    <location>
        <begin position="1"/>
        <end position="111"/>
    </location>
</feature>
<dbReference type="PRINTS" id="PR00421">
    <property type="entry name" value="THIOREDOXIN"/>
</dbReference>
<dbReference type="CDD" id="cd02956">
    <property type="entry name" value="ybbN"/>
    <property type="match status" value="1"/>
</dbReference>
<evidence type="ECO:0000256" key="2">
    <source>
        <dbReference type="ARBA" id="ARBA00022448"/>
    </source>
</evidence>
<dbReference type="PROSITE" id="PS51352">
    <property type="entry name" value="THIOREDOXIN_2"/>
    <property type="match status" value="1"/>
</dbReference>
<dbReference type="GO" id="GO:0015035">
    <property type="term" value="F:protein-disulfide reductase activity"/>
    <property type="evidence" value="ECO:0007669"/>
    <property type="project" value="UniProtKB-ARBA"/>
</dbReference>
<dbReference type="Pfam" id="PF14561">
    <property type="entry name" value="TPR_20"/>
    <property type="match status" value="1"/>
</dbReference>
<comment type="caution">
    <text evidence="7">The sequence shown here is derived from an EMBL/GenBank/DDBJ whole genome shotgun (WGS) entry which is preliminary data.</text>
</comment>
<gene>
    <name evidence="7" type="ORF">J2R62_09330</name>
</gene>
<evidence type="ECO:0000256" key="3">
    <source>
        <dbReference type="ARBA" id="ARBA00022982"/>
    </source>
</evidence>
<dbReference type="InterPro" id="IPR036249">
    <property type="entry name" value="Thioredoxin-like_sf"/>
</dbReference>
<dbReference type="Gene3D" id="1.25.40.10">
    <property type="entry name" value="Tetratricopeptide repeat domain"/>
    <property type="match status" value="2"/>
</dbReference>
<keyword evidence="2" id="KW-0813">Transport</keyword>
<comment type="similarity">
    <text evidence="1">Belongs to the thioredoxin family.</text>
</comment>
<dbReference type="Pfam" id="PF14559">
    <property type="entry name" value="TPR_19"/>
    <property type="match status" value="1"/>
</dbReference>
<dbReference type="AlphaFoldDB" id="A0A8I1W5U7"/>
<protein>
    <submittedName>
        <fullName evidence="7">Co-chaperone YbbN</fullName>
    </submittedName>
</protein>
<dbReference type="RefSeq" id="WP_207542087.1">
    <property type="nucleotide sequence ID" value="NZ_JAFNAA010000008.1"/>
</dbReference>
<evidence type="ECO:0000259" key="6">
    <source>
        <dbReference type="PROSITE" id="PS51352"/>
    </source>
</evidence>
<dbReference type="SUPFAM" id="SSF48452">
    <property type="entry name" value="TPR-like"/>
    <property type="match status" value="1"/>
</dbReference>
<dbReference type="GO" id="GO:0006950">
    <property type="term" value="P:response to stress"/>
    <property type="evidence" value="ECO:0007669"/>
    <property type="project" value="UniProtKB-ARBA"/>
</dbReference>
<dbReference type="PANTHER" id="PTHR45663:SF11">
    <property type="entry name" value="GEO12009P1"/>
    <property type="match status" value="1"/>
</dbReference>
<dbReference type="InterPro" id="IPR013766">
    <property type="entry name" value="Thioredoxin_domain"/>
</dbReference>
<dbReference type="EMBL" id="JAFNAA010000008">
    <property type="protein sequence ID" value="MBO1108422.1"/>
    <property type="molecule type" value="Genomic_DNA"/>
</dbReference>
<keyword evidence="4" id="KW-1015">Disulfide bond</keyword>